<feature type="region of interest" description="Disordered" evidence="10">
    <location>
        <begin position="558"/>
        <end position="584"/>
    </location>
</feature>
<evidence type="ECO:0000256" key="9">
    <source>
        <dbReference type="PROSITE-ProRule" id="PRU10141"/>
    </source>
</evidence>
<dbReference type="SMART" id="SM00220">
    <property type="entry name" value="S_TKc"/>
    <property type="match status" value="1"/>
</dbReference>
<keyword evidence="3" id="KW-0808">Transferase</keyword>
<comment type="caution">
    <text evidence="12">The sequence shown here is derived from an EMBL/GenBank/DDBJ whole genome shotgun (WGS) entry which is preliminary data.</text>
</comment>
<evidence type="ECO:0000256" key="7">
    <source>
        <dbReference type="ARBA" id="ARBA00047899"/>
    </source>
</evidence>
<dbReference type="GO" id="GO:0004674">
    <property type="term" value="F:protein serine/threonine kinase activity"/>
    <property type="evidence" value="ECO:0007669"/>
    <property type="project" value="UniProtKB-KW"/>
</dbReference>
<proteinExistence type="predicted"/>
<dbReference type="PROSITE" id="PS00107">
    <property type="entry name" value="PROTEIN_KINASE_ATP"/>
    <property type="match status" value="1"/>
</dbReference>
<feature type="binding site" evidence="9">
    <location>
        <position position="193"/>
    </location>
    <ligand>
        <name>ATP</name>
        <dbReference type="ChEBI" id="CHEBI:30616"/>
    </ligand>
</feature>
<dbReference type="OrthoDB" id="4062651at2759"/>
<protein>
    <recommendedName>
        <fullName evidence="1">non-specific serine/threonine protein kinase</fullName>
        <ecNumber evidence="1">2.7.11.1</ecNumber>
    </recommendedName>
</protein>
<accession>A0A2U1L9C0</accession>
<feature type="compositionally biased region" description="Gly residues" evidence="10">
    <location>
        <begin position="55"/>
        <end position="67"/>
    </location>
</feature>
<comment type="catalytic activity">
    <reaction evidence="8">
        <text>L-seryl-[protein] + ATP = O-phospho-L-seryl-[protein] + ADP + H(+)</text>
        <dbReference type="Rhea" id="RHEA:17989"/>
        <dbReference type="Rhea" id="RHEA-COMP:9863"/>
        <dbReference type="Rhea" id="RHEA-COMP:11604"/>
        <dbReference type="ChEBI" id="CHEBI:15378"/>
        <dbReference type="ChEBI" id="CHEBI:29999"/>
        <dbReference type="ChEBI" id="CHEBI:30616"/>
        <dbReference type="ChEBI" id="CHEBI:83421"/>
        <dbReference type="ChEBI" id="CHEBI:456216"/>
        <dbReference type="EC" id="2.7.11.1"/>
    </reaction>
</comment>
<gene>
    <name evidence="12" type="ORF">CTI12_AA516160</name>
</gene>
<feature type="compositionally biased region" description="Gly residues" evidence="10">
    <location>
        <begin position="97"/>
        <end position="109"/>
    </location>
</feature>
<evidence type="ECO:0000259" key="11">
    <source>
        <dbReference type="PROSITE" id="PS50011"/>
    </source>
</evidence>
<sequence length="622" mass="69024">MGNLMLRVKKNINQEGAKELVGLRLCKLSQTGGNGYKLRYQISQEGCLTTADDGAGSGDDGAGAGDDGGADRRPEVVTTVELVMDGGDESLAADDGAGSGDDGAGAGGDDGARDSWNVSKRSHFLKLLFKRIRWLDKISSFAYDRLFRPYSLDEIQLATQNFSENLVIGKGGFGSVYQGTIVVNGENVYAAIKRLESSSNQGAHEFWSEIQMLSKLRHCNLVSLIGYCNDDSEMILLYEYMTHRSLSDHLHTRGTNLSWVQRIKISIGAARGLQYLHSGTSTQHGVIHRDVKSSNILLDEHFSAKISDFGLSKIGPRNPSGTYVNTHIKGTFGYFDPEYFLTGRLTPKSDVFAFGVVLFELLSGRVALAENLDDDKCSLAKWAYECVEQKRPNQIVDCNIERQIFPKCVQIQTFTHQIQIQTCGSDSDSDPLNKQTPPKNNLLSLHFPLILFCFPEAQRVRKPSRNNEDAIECSPSLKEGGIDHHRVIPLGELLDHLHQVSAVNYEMFRIVSGELSQGIQNLPESTFHYANENALFIAKLVFQEARNWCKVYKDDNRTPVSQPVSSHLPSKTNEPSSVTPTEDWGAERSLDKKISFTSARDITFSLCNIVIFIKFTFGINDD</sequence>
<feature type="region of interest" description="Disordered" evidence="10">
    <location>
        <begin position="91"/>
        <end position="112"/>
    </location>
</feature>
<evidence type="ECO:0000256" key="3">
    <source>
        <dbReference type="ARBA" id="ARBA00022679"/>
    </source>
</evidence>
<dbReference type="InterPro" id="IPR008271">
    <property type="entry name" value="Ser/Thr_kinase_AS"/>
</dbReference>
<evidence type="ECO:0000256" key="1">
    <source>
        <dbReference type="ARBA" id="ARBA00012513"/>
    </source>
</evidence>
<evidence type="ECO:0000256" key="8">
    <source>
        <dbReference type="ARBA" id="ARBA00048679"/>
    </source>
</evidence>
<dbReference type="GO" id="GO:0005886">
    <property type="term" value="C:plasma membrane"/>
    <property type="evidence" value="ECO:0007669"/>
    <property type="project" value="TreeGrafter"/>
</dbReference>
<evidence type="ECO:0000256" key="6">
    <source>
        <dbReference type="ARBA" id="ARBA00022840"/>
    </source>
</evidence>
<keyword evidence="6 9" id="KW-0067">ATP-binding</keyword>
<dbReference type="EMBL" id="PKPP01010711">
    <property type="protein sequence ID" value="PWA45541.1"/>
    <property type="molecule type" value="Genomic_DNA"/>
</dbReference>
<keyword evidence="2" id="KW-0723">Serine/threonine-protein kinase</keyword>
<evidence type="ECO:0000256" key="2">
    <source>
        <dbReference type="ARBA" id="ARBA00022527"/>
    </source>
</evidence>
<dbReference type="EC" id="2.7.11.1" evidence="1"/>
<dbReference type="InterPro" id="IPR001245">
    <property type="entry name" value="Ser-Thr/Tyr_kinase_cat_dom"/>
</dbReference>
<evidence type="ECO:0000256" key="10">
    <source>
        <dbReference type="SAM" id="MobiDB-lite"/>
    </source>
</evidence>
<evidence type="ECO:0000256" key="4">
    <source>
        <dbReference type="ARBA" id="ARBA00022741"/>
    </source>
</evidence>
<name>A0A2U1L9C0_ARTAN</name>
<dbReference type="PROSITE" id="PS50011">
    <property type="entry name" value="PROTEIN_KINASE_DOM"/>
    <property type="match status" value="1"/>
</dbReference>
<feature type="compositionally biased region" description="Polar residues" evidence="10">
    <location>
        <begin position="558"/>
        <end position="580"/>
    </location>
</feature>
<dbReference type="FunFam" id="1.10.510.10:FF:001023">
    <property type="entry name" value="Os07g0541700 protein"/>
    <property type="match status" value="1"/>
</dbReference>
<dbReference type="GO" id="GO:0004714">
    <property type="term" value="F:transmembrane receptor protein tyrosine kinase activity"/>
    <property type="evidence" value="ECO:0007669"/>
    <property type="project" value="InterPro"/>
</dbReference>
<keyword evidence="5 12" id="KW-0418">Kinase</keyword>
<feature type="domain" description="Protein kinase" evidence="11">
    <location>
        <begin position="162"/>
        <end position="419"/>
    </location>
</feature>
<evidence type="ECO:0000313" key="13">
    <source>
        <dbReference type="Proteomes" id="UP000245207"/>
    </source>
</evidence>
<dbReference type="InterPro" id="IPR000719">
    <property type="entry name" value="Prot_kinase_dom"/>
</dbReference>
<dbReference type="SUPFAM" id="SSF56112">
    <property type="entry name" value="Protein kinase-like (PK-like)"/>
    <property type="match status" value="1"/>
</dbReference>
<dbReference type="PROSITE" id="PS00108">
    <property type="entry name" value="PROTEIN_KINASE_ST"/>
    <property type="match status" value="1"/>
</dbReference>
<organism evidence="12 13">
    <name type="scientific">Artemisia annua</name>
    <name type="common">Sweet wormwood</name>
    <dbReference type="NCBI Taxonomy" id="35608"/>
    <lineage>
        <taxon>Eukaryota</taxon>
        <taxon>Viridiplantae</taxon>
        <taxon>Streptophyta</taxon>
        <taxon>Embryophyta</taxon>
        <taxon>Tracheophyta</taxon>
        <taxon>Spermatophyta</taxon>
        <taxon>Magnoliopsida</taxon>
        <taxon>eudicotyledons</taxon>
        <taxon>Gunneridae</taxon>
        <taxon>Pentapetalae</taxon>
        <taxon>asterids</taxon>
        <taxon>campanulids</taxon>
        <taxon>Asterales</taxon>
        <taxon>Asteraceae</taxon>
        <taxon>Asteroideae</taxon>
        <taxon>Anthemideae</taxon>
        <taxon>Artemisiinae</taxon>
        <taxon>Artemisia</taxon>
    </lineage>
</organism>
<dbReference type="PANTHER" id="PTHR27003">
    <property type="entry name" value="OS07G0166700 PROTEIN"/>
    <property type="match status" value="1"/>
</dbReference>
<dbReference type="Gene3D" id="3.30.200.20">
    <property type="entry name" value="Phosphorylase Kinase, domain 1"/>
    <property type="match status" value="1"/>
</dbReference>
<dbReference type="PANTHER" id="PTHR27003:SF408">
    <property type="entry name" value="PROTEIN KINASE DOMAIN-CONTAINING PROTEIN"/>
    <property type="match status" value="1"/>
</dbReference>
<dbReference type="InterPro" id="IPR045272">
    <property type="entry name" value="ANXUR1/2-like"/>
</dbReference>
<feature type="region of interest" description="Disordered" evidence="10">
    <location>
        <begin position="51"/>
        <end position="72"/>
    </location>
</feature>
<dbReference type="GO" id="GO:0005524">
    <property type="term" value="F:ATP binding"/>
    <property type="evidence" value="ECO:0007669"/>
    <property type="project" value="UniProtKB-UniRule"/>
</dbReference>
<dbReference type="Gene3D" id="1.10.510.10">
    <property type="entry name" value="Transferase(Phosphotransferase) domain 1"/>
    <property type="match status" value="1"/>
</dbReference>
<dbReference type="InterPro" id="IPR011009">
    <property type="entry name" value="Kinase-like_dom_sf"/>
</dbReference>
<reference evidence="12 13" key="1">
    <citation type="journal article" date="2018" name="Mol. Plant">
        <title>The genome of Artemisia annua provides insight into the evolution of Asteraceae family and artemisinin biosynthesis.</title>
        <authorList>
            <person name="Shen Q."/>
            <person name="Zhang L."/>
            <person name="Liao Z."/>
            <person name="Wang S."/>
            <person name="Yan T."/>
            <person name="Shi P."/>
            <person name="Liu M."/>
            <person name="Fu X."/>
            <person name="Pan Q."/>
            <person name="Wang Y."/>
            <person name="Lv Z."/>
            <person name="Lu X."/>
            <person name="Zhang F."/>
            <person name="Jiang W."/>
            <person name="Ma Y."/>
            <person name="Chen M."/>
            <person name="Hao X."/>
            <person name="Li L."/>
            <person name="Tang Y."/>
            <person name="Lv G."/>
            <person name="Zhou Y."/>
            <person name="Sun X."/>
            <person name="Brodelius P.E."/>
            <person name="Rose J.K.C."/>
            <person name="Tang K."/>
        </authorList>
    </citation>
    <scope>NUCLEOTIDE SEQUENCE [LARGE SCALE GENOMIC DNA]</scope>
    <source>
        <strain evidence="13">cv. Huhao1</strain>
        <tissue evidence="12">Leaf</tissue>
    </source>
</reference>
<dbReference type="AlphaFoldDB" id="A0A2U1L9C0"/>
<dbReference type="GO" id="GO:0009506">
    <property type="term" value="C:plasmodesma"/>
    <property type="evidence" value="ECO:0007669"/>
    <property type="project" value="TreeGrafter"/>
</dbReference>
<dbReference type="Pfam" id="PF07714">
    <property type="entry name" value="PK_Tyr_Ser-Thr"/>
    <property type="match status" value="1"/>
</dbReference>
<dbReference type="InterPro" id="IPR017441">
    <property type="entry name" value="Protein_kinase_ATP_BS"/>
</dbReference>
<evidence type="ECO:0000313" key="12">
    <source>
        <dbReference type="EMBL" id="PWA45541.1"/>
    </source>
</evidence>
<dbReference type="STRING" id="35608.A0A2U1L9C0"/>
<evidence type="ECO:0000256" key="5">
    <source>
        <dbReference type="ARBA" id="ARBA00022777"/>
    </source>
</evidence>
<dbReference type="Proteomes" id="UP000245207">
    <property type="component" value="Unassembled WGS sequence"/>
</dbReference>
<keyword evidence="4 9" id="KW-0547">Nucleotide-binding</keyword>
<dbReference type="FunFam" id="3.30.200.20:FF:000039">
    <property type="entry name" value="receptor-like protein kinase FERONIA"/>
    <property type="match status" value="1"/>
</dbReference>
<keyword evidence="13" id="KW-1185">Reference proteome</keyword>
<comment type="catalytic activity">
    <reaction evidence="7">
        <text>L-threonyl-[protein] + ATP = O-phospho-L-threonyl-[protein] + ADP + H(+)</text>
        <dbReference type="Rhea" id="RHEA:46608"/>
        <dbReference type="Rhea" id="RHEA-COMP:11060"/>
        <dbReference type="Rhea" id="RHEA-COMP:11605"/>
        <dbReference type="ChEBI" id="CHEBI:15378"/>
        <dbReference type="ChEBI" id="CHEBI:30013"/>
        <dbReference type="ChEBI" id="CHEBI:30616"/>
        <dbReference type="ChEBI" id="CHEBI:61977"/>
        <dbReference type="ChEBI" id="CHEBI:456216"/>
        <dbReference type="EC" id="2.7.11.1"/>
    </reaction>
</comment>